<name>A0ABD0KKS7_9CAEN</name>
<evidence type="ECO:0000313" key="2">
    <source>
        <dbReference type="Proteomes" id="UP001519460"/>
    </source>
</evidence>
<sequence>MFRKDWVNAGLSFIRDIWFQNDVMPFEQICQLVENKPSHILEYGTLCTAVRVCVARYGQGIAKNIIAEKAYTPRALRLALKKCDPIEPGVVAFWKRKFNVKILKTRWMLATNGTSEIRLRVLQ</sequence>
<protein>
    <submittedName>
        <fullName evidence="1">Uncharacterized protein</fullName>
    </submittedName>
</protein>
<gene>
    <name evidence="1" type="ORF">BaRGS_00020978</name>
</gene>
<dbReference type="EMBL" id="JACVVK020000160">
    <property type="protein sequence ID" value="KAK7487711.1"/>
    <property type="molecule type" value="Genomic_DNA"/>
</dbReference>
<accession>A0ABD0KKS7</accession>
<dbReference type="Proteomes" id="UP001519460">
    <property type="component" value="Unassembled WGS sequence"/>
</dbReference>
<evidence type="ECO:0000313" key="1">
    <source>
        <dbReference type="EMBL" id="KAK7487711.1"/>
    </source>
</evidence>
<organism evidence="1 2">
    <name type="scientific">Batillaria attramentaria</name>
    <dbReference type="NCBI Taxonomy" id="370345"/>
    <lineage>
        <taxon>Eukaryota</taxon>
        <taxon>Metazoa</taxon>
        <taxon>Spiralia</taxon>
        <taxon>Lophotrochozoa</taxon>
        <taxon>Mollusca</taxon>
        <taxon>Gastropoda</taxon>
        <taxon>Caenogastropoda</taxon>
        <taxon>Sorbeoconcha</taxon>
        <taxon>Cerithioidea</taxon>
        <taxon>Batillariidae</taxon>
        <taxon>Batillaria</taxon>
    </lineage>
</organism>
<keyword evidence="2" id="KW-1185">Reference proteome</keyword>
<comment type="caution">
    <text evidence="1">The sequence shown here is derived from an EMBL/GenBank/DDBJ whole genome shotgun (WGS) entry which is preliminary data.</text>
</comment>
<reference evidence="1 2" key="1">
    <citation type="journal article" date="2023" name="Sci. Data">
        <title>Genome assembly of the Korean intertidal mud-creeper Batillaria attramentaria.</title>
        <authorList>
            <person name="Patra A.K."/>
            <person name="Ho P.T."/>
            <person name="Jun S."/>
            <person name="Lee S.J."/>
            <person name="Kim Y."/>
            <person name="Won Y.J."/>
        </authorList>
    </citation>
    <scope>NUCLEOTIDE SEQUENCE [LARGE SCALE GENOMIC DNA]</scope>
    <source>
        <strain evidence="1">Wonlab-2016</strain>
    </source>
</reference>
<proteinExistence type="predicted"/>
<dbReference type="AlphaFoldDB" id="A0ABD0KKS7"/>